<dbReference type="CDD" id="cd00112">
    <property type="entry name" value="LDLa"/>
    <property type="match status" value="2"/>
</dbReference>
<dbReference type="SMART" id="SM00192">
    <property type="entry name" value="LDLa"/>
    <property type="match status" value="8"/>
</dbReference>
<dbReference type="PROSITE" id="PS50068">
    <property type="entry name" value="LDLRA_2"/>
    <property type="match status" value="3"/>
</dbReference>
<feature type="domain" description="EGF-like" evidence="10">
    <location>
        <begin position="1069"/>
        <end position="1116"/>
    </location>
</feature>
<reference evidence="12" key="1">
    <citation type="submission" date="2021-02" db="EMBL/GenBank/DDBJ databases">
        <authorList>
            <person name="Nowell W R."/>
        </authorList>
    </citation>
    <scope>NUCLEOTIDE SEQUENCE</scope>
</reference>
<dbReference type="PRINTS" id="PR00261">
    <property type="entry name" value="LDLRECEPTOR"/>
</dbReference>
<feature type="domain" description="G-protein coupled receptors family 1 profile" evidence="11">
    <location>
        <begin position="1308"/>
        <end position="1566"/>
    </location>
</feature>
<dbReference type="Proteomes" id="UP000681722">
    <property type="component" value="Unassembled WGS sequence"/>
</dbReference>
<dbReference type="InterPro" id="IPR036055">
    <property type="entry name" value="LDL_receptor-like_sf"/>
</dbReference>
<feature type="domain" description="EGF-like" evidence="10">
    <location>
        <begin position="993"/>
        <end position="1030"/>
    </location>
</feature>
<comment type="caution">
    <text evidence="12">The sequence shown here is derived from an EMBL/GenBank/DDBJ whole genome shotgun (WGS) entry which is preliminary data.</text>
</comment>
<feature type="disulfide bond" evidence="7">
    <location>
        <begin position="1020"/>
        <end position="1029"/>
    </location>
</feature>
<dbReference type="PROSITE" id="PS50026">
    <property type="entry name" value="EGF_3"/>
    <property type="match status" value="2"/>
</dbReference>
<evidence type="ECO:0000256" key="9">
    <source>
        <dbReference type="SAM" id="Phobius"/>
    </source>
</evidence>
<evidence type="ECO:0000259" key="10">
    <source>
        <dbReference type="PROSITE" id="PS50026"/>
    </source>
</evidence>
<evidence type="ECO:0000256" key="7">
    <source>
        <dbReference type="PROSITE-ProRule" id="PRU00076"/>
    </source>
</evidence>
<evidence type="ECO:0000256" key="2">
    <source>
        <dbReference type="ARBA" id="ARBA00022692"/>
    </source>
</evidence>
<keyword evidence="7" id="KW-0245">EGF-like domain</keyword>
<name>A0A814EEW0_9BILA</name>
<comment type="caution">
    <text evidence="7">Lacks conserved residue(s) required for the propagation of feature annotation.</text>
</comment>
<dbReference type="InterPro" id="IPR050685">
    <property type="entry name" value="LDLR"/>
</dbReference>
<feature type="transmembrane region" description="Helical" evidence="9">
    <location>
        <begin position="1467"/>
        <end position="1491"/>
    </location>
</feature>
<dbReference type="EMBL" id="CAJOBC010002611">
    <property type="protein sequence ID" value="CAF3741819.1"/>
    <property type="molecule type" value="Genomic_DNA"/>
</dbReference>
<evidence type="ECO:0000313" key="13">
    <source>
        <dbReference type="EMBL" id="CAF3741819.1"/>
    </source>
</evidence>
<dbReference type="SUPFAM" id="SSF81321">
    <property type="entry name" value="Family A G protein-coupled receptor-like"/>
    <property type="match status" value="1"/>
</dbReference>
<dbReference type="InterPro" id="IPR002172">
    <property type="entry name" value="LDrepeatLR_classA_rpt"/>
</dbReference>
<dbReference type="Pfam" id="PF00057">
    <property type="entry name" value="Ldl_recept_a"/>
    <property type="match status" value="1"/>
</dbReference>
<accession>A0A814EEW0</accession>
<dbReference type="SMART" id="SM00181">
    <property type="entry name" value="EGF"/>
    <property type="match status" value="4"/>
</dbReference>
<keyword evidence="3" id="KW-0677">Repeat</keyword>
<evidence type="ECO:0000256" key="4">
    <source>
        <dbReference type="ARBA" id="ARBA00022989"/>
    </source>
</evidence>
<keyword evidence="14" id="KW-1185">Reference proteome</keyword>
<dbReference type="SUPFAM" id="SSF57196">
    <property type="entry name" value="EGF/Laminin"/>
    <property type="match status" value="2"/>
</dbReference>
<evidence type="ECO:0000256" key="1">
    <source>
        <dbReference type="ARBA" id="ARBA00004167"/>
    </source>
</evidence>
<evidence type="ECO:0000256" key="5">
    <source>
        <dbReference type="ARBA" id="ARBA00023136"/>
    </source>
</evidence>
<dbReference type="Gene3D" id="1.20.1070.10">
    <property type="entry name" value="Rhodopsin 7-helix transmembrane proteins"/>
    <property type="match status" value="1"/>
</dbReference>
<evidence type="ECO:0000256" key="8">
    <source>
        <dbReference type="PROSITE-ProRule" id="PRU00124"/>
    </source>
</evidence>
<dbReference type="PROSITE" id="PS01186">
    <property type="entry name" value="EGF_2"/>
    <property type="match status" value="1"/>
</dbReference>
<feature type="disulfide bond" evidence="8">
    <location>
        <begin position="277"/>
        <end position="295"/>
    </location>
</feature>
<dbReference type="GO" id="GO:0016192">
    <property type="term" value="P:vesicle-mediated transport"/>
    <property type="evidence" value="ECO:0007669"/>
    <property type="project" value="UniProtKB-ARBA"/>
</dbReference>
<keyword evidence="5 9" id="KW-0472">Membrane</keyword>
<feature type="transmembrane region" description="Helical" evidence="9">
    <location>
        <begin position="1545"/>
        <end position="1568"/>
    </location>
</feature>
<evidence type="ECO:0000259" key="11">
    <source>
        <dbReference type="PROSITE" id="PS50262"/>
    </source>
</evidence>
<dbReference type="PANTHER" id="PTHR24270">
    <property type="entry name" value="LOW-DENSITY LIPOPROTEIN RECEPTOR-RELATED"/>
    <property type="match status" value="1"/>
</dbReference>
<dbReference type="Gene3D" id="2.10.25.10">
    <property type="entry name" value="Laminin"/>
    <property type="match status" value="1"/>
</dbReference>
<dbReference type="InterPro" id="IPR017452">
    <property type="entry name" value="GPCR_Rhodpsn_7TM"/>
</dbReference>
<keyword evidence="4 9" id="KW-1133">Transmembrane helix</keyword>
<comment type="subcellular location">
    <subcellularLocation>
        <location evidence="1">Membrane</location>
        <topology evidence="1">Single-pass membrane protein</topology>
    </subcellularLocation>
</comment>
<sequence length="1584" mass="184315">MTDDDESQSVCSWGETDKCKAECYPCLSDNWLQREYRCDGFGDERCPHGDDEFFCNLIDKPLDKYFSIKRFINYDGDYAIPPIEEKSLKIKKDCLHRFWGNHIRGARELIEYCIRLNETGFNNPPVSSVSYRFSFNDLYLKNVSVIDLYNWFAPIDLIEEYHLYLHNDGPNHFYYNCTSPWFGRYCQYTFNSMLSFNDIVEQTFDGKESTLVQDAMQLSGNGTCYVHMLCNYVVPDLCLDWREICDGKIDCLNDAIDEENCVELETNMCDLSTEYRCRNGMCIPKTFTYDNDLDCLDYSDEPTSHEWDACKDRRTKSSMTCEEHSCSPMTFSCGYDDCLEDTRMRLSTELERNFCANGRDKLFQKSLLDFYSDKMSDYSLVCWTYLICTFKLAKQFNILCKLFMLRQCPSIVFFPTHPVVFGHVYFVYTSTKTDWFTNYAPDYICFNTEWCKHLNINIININGFNCSRYLQFDLLAKRYQDWNTLVKDVKNVFRSCSHRQLQIAHDKDNKCPHSTLIPCQNSSKCISKHRLSDAYIDCSNSWDENTIDTCKLNLTYRFKCGSSHHDDKCIPIVLMQDKRQDCPDNSDERLDYHHCTTNIKSDLCENSITTEQISFQQVCNAIVDVTQKSNMTDESDCPQEWPCETRYSKCNGVFNCPNGTDEQNCFIDIYNCKRGTHYCVDKNFKWMCLPLESFGDNIINCFGSYDERAHCRAQYPNNPEKRYRCMNDSKCISPTQLCNCVSDCPLNDDETMLCPWLDCSDTSEFMCRAGWEGKRCDIEYDCPGYEDELLCDLIDIPLIVLYFRTIDFLPHPTTKTEPAASAVTKHSFPFIEKEIIIDKNIFSWYCHRGILVQTNRPVNYYCFCPPAYYGNRCQYQSDRLSLVIRLKPLGLSNSIIVFKLFLFLLDEKQDIISFEQIMYYPTTEECFAKYYTYLLYPIQPKLKTNYSVRIDNFLVSTEQPVKYIQTWYFDVPFTFLPVSRIVAELELSESSAKSTRCNGLICIHGRCLQYVNTNKLFCYCDPGWFGIACQIKYACQCSQGSLCIGHIESESKSICVCPLGHIGSLCRVSYQPCRQESCANGGTCVPLDERTSGDRWIPQQQYACICSEQFYGRNCEQNSSLIHISIGKVESSAVLIHNVITYAEQSPTRLVFFKRLSFYQETITLYYKRPFVPDLTYIQLFDKENKNQSSTYYLAALVPRSYASKNISTTIADFYRCPHIRELFNSTILAFQSIQQMKYYQQPCQMKRFKCFHDNKQMCLCNKDNYVDCFDFNHNLPHCVENPCENNALCLQDEERCNPKSICICIVSNTLAILTFKQPNTLVVGCGFYLLTSSIVSLCTMCIFIAKFFYLLLMQLLLSSNRNAIHINCILIEFLLKFLPTTVDWLNACVAVERAVTIITGVKFNKIKSKKAAKLVVFFVIISNIISALHDPVYRRLVDDIDEQRIWCIISFNQHAWLKYYNSSMNIIHFIVPFTINLISAIIVITGTAHARSTIHAQQSYGERLKEQFRELKHLFISPIILIMLVIPRLIISFVYVCMKSMNELYLFLFGYFISFIPAMATFIIFVVPSNTYRNEFFLSIKNL</sequence>
<keyword evidence="6 7" id="KW-1015">Disulfide bond</keyword>
<organism evidence="12 14">
    <name type="scientific">Didymodactylos carnosus</name>
    <dbReference type="NCBI Taxonomy" id="1234261"/>
    <lineage>
        <taxon>Eukaryota</taxon>
        <taxon>Metazoa</taxon>
        <taxon>Spiralia</taxon>
        <taxon>Gnathifera</taxon>
        <taxon>Rotifera</taxon>
        <taxon>Eurotatoria</taxon>
        <taxon>Bdelloidea</taxon>
        <taxon>Philodinida</taxon>
        <taxon>Philodinidae</taxon>
        <taxon>Didymodactylos</taxon>
    </lineage>
</organism>
<dbReference type="GO" id="GO:0005886">
    <property type="term" value="C:plasma membrane"/>
    <property type="evidence" value="ECO:0007669"/>
    <property type="project" value="TreeGrafter"/>
</dbReference>
<dbReference type="OrthoDB" id="10045365at2759"/>
<dbReference type="Proteomes" id="UP000663829">
    <property type="component" value="Unassembled WGS sequence"/>
</dbReference>
<protein>
    <submittedName>
        <fullName evidence="12">Uncharacterized protein</fullName>
    </submittedName>
</protein>
<gene>
    <name evidence="12" type="ORF">GPM918_LOCUS12108</name>
    <name evidence="13" type="ORF">SRO942_LOCUS12109</name>
</gene>
<feature type="transmembrane region" description="Helical" evidence="9">
    <location>
        <begin position="1512"/>
        <end position="1539"/>
    </location>
</feature>
<dbReference type="EMBL" id="CAJNOQ010002611">
    <property type="protein sequence ID" value="CAF0968550.1"/>
    <property type="molecule type" value="Genomic_DNA"/>
</dbReference>
<dbReference type="PROSITE" id="PS50262">
    <property type="entry name" value="G_PROTEIN_RECEP_F1_2"/>
    <property type="match status" value="1"/>
</dbReference>
<proteinExistence type="predicted"/>
<feature type="disulfide bond" evidence="7">
    <location>
        <begin position="997"/>
        <end position="1007"/>
    </location>
</feature>
<evidence type="ECO:0000256" key="6">
    <source>
        <dbReference type="ARBA" id="ARBA00023157"/>
    </source>
</evidence>
<feature type="transmembrane region" description="Helical" evidence="9">
    <location>
        <begin position="1412"/>
        <end position="1430"/>
    </location>
</feature>
<dbReference type="SUPFAM" id="SSF57424">
    <property type="entry name" value="LDL receptor-like module"/>
    <property type="match status" value="2"/>
</dbReference>
<dbReference type="PROSITE" id="PS00022">
    <property type="entry name" value="EGF_1"/>
    <property type="match status" value="4"/>
</dbReference>
<evidence type="ECO:0000313" key="14">
    <source>
        <dbReference type="Proteomes" id="UP000663829"/>
    </source>
</evidence>
<dbReference type="Gene3D" id="4.10.400.10">
    <property type="entry name" value="Low-density Lipoprotein Receptor"/>
    <property type="match status" value="2"/>
</dbReference>
<feature type="transmembrane region" description="Helical" evidence="9">
    <location>
        <begin position="1328"/>
        <end position="1353"/>
    </location>
</feature>
<feature type="disulfide bond" evidence="7">
    <location>
        <begin position="1106"/>
        <end position="1115"/>
    </location>
</feature>
<dbReference type="InterPro" id="IPR000742">
    <property type="entry name" value="EGF"/>
</dbReference>
<evidence type="ECO:0000313" key="12">
    <source>
        <dbReference type="EMBL" id="CAF0968550.1"/>
    </source>
</evidence>
<keyword evidence="2 9" id="KW-0812">Transmembrane</keyword>
<evidence type="ECO:0000256" key="3">
    <source>
        <dbReference type="ARBA" id="ARBA00022737"/>
    </source>
</evidence>